<dbReference type="PANTHER" id="PTHR43646">
    <property type="entry name" value="GLYCOSYLTRANSFERASE"/>
    <property type="match status" value="1"/>
</dbReference>
<comment type="subcellular location">
    <subcellularLocation>
        <location evidence="1">Cell membrane</location>
    </subcellularLocation>
</comment>
<evidence type="ECO:0000313" key="8">
    <source>
        <dbReference type="Proteomes" id="UP000265715"/>
    </source>
</evidence>
<dbReference type="Pfam" id="PF00535">
    <property type="entry name" value="Glycos_transf_2"/>
    <property type="match status" value="1"/>
</dbReference>
<dbReference type="SUPFAM" id="SSF53448">
    <property type="entry name" value="Nucleotide-diphospho-sugar transferases"/>
    <property type="match status" value="1"/>
</dbReference>
<evidence type="ECO:0000313" key="7">
    <source>
        <dbReference type="EMBL" id="RIH86004.1"/>
    </source>
</evidence>
<evidence type="ECO:0000256" key="3">
    <source>
        <dbReference type="ARBA" id="ARBA00022676"/>
    </source>
</evidence>
<keyword evidence="3 7" id="KW-0328">Glycosyltransferase</keyword>
<name>A0A399EMS0_9DEIN</name>
<dbReference type="OrthoDB" id="396512at2"/>
<dbReference type="CDD" id="cd00761">
    <property type="entry name" value="Glyco_tranf_GTA_type"/>
    <property type="match status" value="1"/>
</dbReference>
<reference evidence="7 8" key="1">
    <citation type="submission" date="2018-08" db="EMBL/GenBank/DDBJ databases">
        <title>Meiothermus terrae DSM 26712 genome sequencing project.</title>
        <authorList>
            <person name="Da Costa M.S."/>
            <person name="Albuquerque L."/>
            <person name="Raposo P."/>
            <person name="Froufe H.J.C."/>
            <person name="Barroso C.S."/>
            <person name="Egas C."/>
        </authorList>
    </citation>
    <scope>NUCLEOTIDE SEQUENCE [LARGE SCALE GENOMIC DNA]</scope>
    <source>
        <strain evidence="7 8">DSM 26712</strain>
    </source>
</reference>
<evidence type="ECO:0000256" key="5">
    <source>
        <dbReference type="ARBA" id="ARBA00023136"/>
    </source>
</evidence>
<keyword evidence="8" id="KW-1185">Reference proteome</keyword>
<dbReference type="Proteomes" id="UP000265715">
    <property type="component" value="Unassembled WGS sequence"/>
</dbReference>
<evidence type="ECO:0000256" key="2">
    <source>
        <dbReference type="ARBA" id="ARBA00022475"/>
    </source>
</evidence>
<dbReference type="InterPro" id="IPR001173">
    <property type="entry name" value="Glyco_trans_2-like"/>
</dbReference>
<dbReference type="Gene3D" id="3.90.550.10">
    <property type="entry name" value="Spore Coat Polysaccharide Biosynthesis Protein SpsA, Chain A"/>
    <property type="match status" value="1"/>
</dbReference>
<evidence type="ECO:0000256" key="4">
    <source>
        <dbReference type="ARBA" id="ARBA00022679"/>
    </source>
</evidence>
<accession>A0A399EMS0</accession>
<feature type="domain" description="Glycosyltransferase 2-like" evidence="6">
    <location>
        <begin position="5"/>
        <end position="155"/>
    </location>
</feature>
<evidence type="ECO:0000259" key="6">
    <source>
        <dbReference type="Pfam" id="PF00535"/>
    </source>
</evidence>
<keyword evidence="2" id="KW-1003">Cell membrane</keyword>
<dbReference type="InterPro" id="IPR029044">
    <property type="entry name" value="Nucleotide-diphossugar_trans"/>
</dbReference>
<dbReference type="PANTHER" id="PTHR43646:SF2">
    <property type="entry name" value="GLYCOSYLTRANSFERASE 2-LIKE DOMAIN-CONTAINING PROTEIN"/>
    <property type="match status" value="1"/>
</dbReference>
<dbReference type="GO" id="GO:0005886">
    <property type="term" value="C:plasma membrane"/>
    <property type="evidence" value="ECO:0007669"/>
    <property type="project" value="UniProtKB-SubCell"/>
</dbReference>
<gene>
    <name evidence="7" type="primary">epsH</name>
    <name evidence="7" type="ORF">Mterra_01561</name>
</gene>
<keyword evidence="5" id="KW-0472">Membrane</keyword>
<protein>
    <submittedName>
        <fullName evidence="7">Putative glycosyltransferase EpsH</fullName>
        <ecNumber evidence="7">2.4.-.-</ecNumber>
    </submittedName>
</protein>
<dbReference type="EC" id="2.4.-.-" evidence="7"/>
<proteinExistence type="predicted"/>
<comment type="caution">
    <text evidence="7">The sequence shown here is derived from an EMBL/GenBank/DDBJ whole genome shotgun (WGS) entry which is preliminary data.</text>
</comment>
<keyword evidence="4 7" id="KW-0808">Transferase</keyword>
<evidence type="ECO:0000256" key="1">
    <source>
        <dbReference type="ARBA" id="ARBA00004236"/>
    </source>
</evidence>
<dbReference type="EMBL" id="QXDL01000051">
    <property type="protein sequence ID" value="RIH86004.1"/>
    <property type="molecule type" value="Genomic_DNA"/>
</dbReference>
<dbReference type="RefSeq" id="WP_119314694.1">
    <property type="nucleotide sequence ID" value="NZ_QXDL01000051.1"/>
</dbReference>
<organism evidence="7 8">
    <name type="scientific">Calidithermus terrae</name>
    <dbReference type="NCBI Taxonomy" id="1408545"/>
    <lineage>
        <taxon>Bacteria</taxon>
        <taxon>Thermotogati</taxon>
        <taxon>Deinococcota</taxon>
        <taxon>Deinococci</taxon>
        <taxon>Thermales</taxon>
        <taxon>Thermaceae</taxon>
        <taxon>Calidithermus</taxon>
    </lineage>
</organism>
<dbReference type="GO" id="GO:0016757">
    <property type="term" value="F:glycosyltransferase activity"/>
    <property type="evidence" value="ECO:0007669"/>
    <property type="project" value="UniProtKB-KW"/>
</dbReference>
<dbReference type="AlphaFoldDB" id="A0A399EMS0"/>
<sequence>MQRFSVVIPARNEEAFIGGALEALARQTLPPHEVIVVDNGSTDATAEIARRHGARVVACPTPGVAAARQAGLEAATGEWVASTDADSLPQPRWLEALARHADGAVALYGPMAFYGLRPWEEWASEWAYRLFLRLMAALDKPNLGGANMAFRREVALEAGGYPPVHAREDVLLGLALQERGRVRYVPEAMVRTSARRLEKGLLPFLAQQLRNLSGRTEGYFAEDGGRGR</sequence>